<proteinExistence type="predicted"/>
<keyword evidence="2" id="KW-1185">Reference proteome</keyword>
<evidence type="ECO:0008006" key="3">
    <source>
        <dbReference type="Google" id="ProtNLM"/>
    </source>
</evidence>
<dbReference type="SUPFAM" id="SSF56219">
    <property type="entry name" value="DNase I-like"/>
    <property type="match status" value="1"/>
</dbReference>
<organism evidence="1 2">
    <name type="scientific">Acropora cervicornis</name>
    <name type="common">Staghorn coral</name>
    <dbReference type="NCBI Taxonomy" id="6130"/>
    <lineage>
        <taxon>Eukaryota</taxon>
        <taxon>Metazoa</taxon>
        <taxon>Cnidaria</taxon>
        <taxon>Anthozoa</taxon>
        <taxon>Hexacorallia</taxon>
        <taxon>Scleractinia</taxon>
        <taxon>Astrocoeniina</taxon>
        <taxon>Acroporidae</taxon>
        <taxon>Acropora</taxon>
    </lineage>
</organism>
<dbReference type="EMBL" id="JARQWQ010000091">
    <property type="protein sequence ID" value="KAK2551980.1"/>
    <property type="molecule type" value="Genomic_DNA"/>
</dbReference>
<dbReference type="PANTHER" id="PTHR46670:SF3">
    <property type="entry name" value="ENDONUCLEASE_EXONUCLEASE_PHOSPHATASE DOMAIN-CONTAINING PROTEIN"/>
    <property type="match status" value="1"/>
</dbReference>
<protein>
    <recommendedName>
        <fullName evidence="3">Endonuclease/exonuclease/phosphatase domain-containing protein</fullName>
    </recommendedName>
</protein>
<name>A0AAD9Q0D0_ACRCE</name>
<evidence type="ECO:0000313" key="1">
    <source>
        <dbReference type="EMBL" id="KAK2551980.1"/>
    </source>
</evidence>
<comment type="caution">
    <text evidence="1">The sequence shown here is derived from an EMBL/GenBank/DDBJ whole genome shotgun (WGS) entry which is preliminary data.</text>
</comment>
<dbReference type="PANTHER" id="PTHR46670">
    <property type="entry name" value="ENDO/EXONUCLEASE/PHOSPHATASE DOMAIN-CONTAINING PROTEIN"/>
    <property type="match status" value="1"/>
</dbReference>
<reference evidence="1" key="2">
    <citation type="journal article" date="2023" name="Science">
        <title>Genomic signatures of disease resistance in endangered staghorn corals.</title>
        <authorList>
            <person name="Vollmer S.V."/>
            <person name="Selwyn J.D."/>
            <person name="Despard B.A."/>
            <person name="Roesel C.L."/>
        </authorList>
    </citation>
    <scope>NUCLEOTIDE SEQUENCE</scope>
    <source>
        <strain evidence="1">K2</strain>
    </source>
</reference>
<sequence length="110" mass="12435">MNEFSSLLESYIIKTGSLLITGDFNFYVDDTSAAVAANFLGLLESFDLRQHVYSYTHRAGHTLDLVISRSAESILNVTSVDDSFIISDHYTVCADLHFVKPSWERKRIRA</sequence>
<dbReference type="Gene3D" id="3.60.10.10">
    <property type="entry name" value="Endonuclease/exonuclease/phosphatase"/>
    <property type="match status" value="1"/>
</dbReference>
<dbReference type="AlphaFoldDB" id="A0AAD9Q0D0"/>
<evidence type="ECO:0000313" key="2">
    <source>
        <dbReference type="Proteomes" id="UP001249851"/>
    </source>
</evidence>
<reference evidence="1" key="1">
    <citation type="journal article" date="2023" name="G3 (Bethesda)">
        <title>Whole genome assembly and annotation of the endangered Caribbean coral Acropora cervicornis.</title>
        <authorList>
            <person name="Selwyn J.D."/>
            <person name="Vollmer S.V."/>
        </authorList>
    </citation>
    <scope>NUCLEOTIDE SEQUENCE</scope>
    <source>
        <strain evidence="1">K2</strain>
    </source>
</reference>
<dbReference type="InterPro" id="IPR036691">
    <property type="entry name" value="Endo/exonu/phosph_ase_sf"/>
</dbReference>
<gene>
    <name evidence="1" type="ORF">P5673_026977</name>
</gene>
<dbReference type="Proteomes" id="UP001249851">
    <property type="component" value="Unassembled WGS sequence"/>
</dbReference>
<accession>A0AAD9Q0D0</accession>